<evidence type="ECO:0000313" key="2">
    <source>
        <dbReference type="EMBL" id="RGE46691.1"/>
    </source>
</evidence>
<sequence>MLTQTQKDFIDAHFHENIAEQDLSRSAFEQLQTPHELAYLVSRHNWDTGLQLMHWVAQSPLCSRATAAEIFWLCQPQEYQATKLGQRLKDSERQQTFALIQTLLQNFPDHYPSVVGLQFDPAPCLAQSLEIPAFMGEPTAGEASYVYLDEDEVDSWFDSDWLAQIDSASTPIELFNIAWFLDEIEPAEAILQHAQCDRGIATLVFWRLHRHCSIYTATPELLRKIIASVQSGSYPELLAYAPQDDAEVQIPSRKVQWEIPPAFKRAV</sequence>
<dbReference type="InterPro" id="IPR025369">
    <property type="entry name" value="DUF4274"/>
</dbReference>
<protein>
    <submittedName>
        <fullName evidence="2">DUF4274 domain-containing protein</fullName>
    </submittedName>
</protein>
<gene>
    <name evidence="2" type="ORF">DZC30_02660</name>
</gene>
<organism evidence="2 3">
    <name type="scientific">Comamonas testosteroni</name>
    <name type="common">Pseudomonas testosteroni</name>
    <dbReference type="NCBI Taxonomy" id="285"/>
    <lineage>
        <taxon>Bacteria</taxon>
        <taxon>Pseudomonadati</taxon>
        <taxon>Pseudomonadota</taxon>
        <taxon>Betaproteobacteria</taxon>
        <taxon>Burkholderiales</taxon>
        <taxon>Comamonadaceae</taxon>
        <taxon>Comamonas</taxon>
    </lineage>
</organism>
<proteinExistence type="predicted"/>
<keyword evidence="3" id="KW-1185">Reference proteome</keyword>
<dbReference type="Pfam" id="PF14096">
    <property type="entry name" value="DUF4274"/>
    <property type="match status" value="1"/>
</dbReference>
<dbReference type="EMBL" id="QURR01000002">
    <property type="protein sequence ID" value="RGE46691.1"/>
    <property type="molecule type" value="Genomic_DNA"/>
</dbReference>
<name>A0A373FR99_COMTE</name>
<reference evidence="2 3" key="1">
    <citation type="submission" date="2018-08" db="EMBL/GenBank/DDBJ databases">
        <title>Comamonas testosteroni strain SWCO2.</title>
        <authorList>
            <person name="Jiang N."/>
            <person name="Zhang X.Z."/>
        </authorList>
    </citation>
    <scope>NUCLEOTIDE SEQUENCE [LARGE SCALE GENOMIC DNA]</scope>
    <source>
        <strain evidence="2 3">SWCO2</strain>
    </source>
</reference>
<comment type="caution">
    <text evidence="2">The sequence shown here is derived from an EMBL/GenBank/DDBJ whole genome shotgun (WGS) entry which is preliminary data.</text>
</comment>
<dbReference type="OrthoDB" id="7431744at2"/>
<accession>A0A373FR99</accession>
<dbReference type="AlphaFoldDB" id="A0A373FR99"/>
<feature type="domain" description="DUF4274" evidence="1">
    <location>
        <begin position="32"/>
        <end position="106"/>
    </location>
</feature>
<dbReference type="Proteomes" id="UP000261948">
    <property type="component" value="Unassembled WGS sequence"/>
</dbReference>
<evidence type="ECO:0000259" key="1">
    <source>
        <dbReference type="Pfam" id="PF14096"/>
    </source>
</evidence>
<evidence type="ECO:0000313" key="3">
    <source>
        <dbReference type="Proteomes" id="UP000261948"/>
    </source>
</evidence>